<feature type="active site" description="Proton donor" evidence="3">
    <location>
        <position position="135"/>
    </location>
</feature>
<evidence type="ECO:0000259" key="6">
    <source>
        <dbReference type="Pfam" id="PF04321"/>
    </source>
</evidence>
<dbReference type="Gene3D" id="3.90.25.10">
    <property type="entry name" value="UDP-galactose 4-epimerase, domain 1"/>
    <property type="match status" value="1"/>
</dbReference>
<reference evidence="7" key="1">
    <citation type="submission" date="2015-04" db="EMBL/GenBank/DDBJ databases">
        <title>Complete genome sequence of Microbacterium chocolatum SIT 101, a bacterium enantioselectively hydrolyzing mesomeric diesters.</title>
        <authorList>
            <person name="Li X."/>
            <person name="Xu Y."/>
        </authorList>
    </citation>
    <scope>NUCLEOTIDE SEQUENCE [LARGE SCALE GENOMIC DNA]</scope>
    <source>
        <strain evidence="7">SIT 101</strain>
    </source>
</reference>
<dbReference type="GO" id="GO:0008830">
    <property type="term" value="F:dTDP-4-dehydrorhamnose 3,5-epimerase activity"/>
    <property type="evidence" value="ECO:0007669"/>
    <property type="project" value="InterPro"/>
</dbReference>
<dbReference type="GO" id="GO:0008831">
    <property type="term" value="F:dTDP-4-dehydrorhamnose reductase activity"/>
    <property type="evidence" value="ECO:0007669"/>
    <property type="project" value="UniProtKB-EC"/>
</dbReference>
<comment type="similarity">
    <text evidence="1">Belongs to the dTDP-4-dehydrorhamnose 3,5-epimerase family.</text>
</comment>
<dbReference type="InterPro" id="IPR029903">
    <property type="entry name" value="RmlD-like-bd"/>
</dbReference>
<comment type="pathway">
    <text evidence="5">Carbohydrate biosynthesis; dTDP-L-rhamnose biosynthesis.</text>
</comment>
<name>A0A0M8MGT6_9MICO</name>
<protein>
    <recommendedName>
        <fullName evidence="5">dTDP-4-dehydrorhamnose reductase</fullName>
        <ecNumber evidence="5">1.1.1.133</ecNumber>
    </recommendedName>
</protein>
<comment type="similarity">
    <text evidence="2 5">Belongs to the dTDP-4-dehydrorhamnose reductase family.</text>
</comment>
<dbReference type="EMBL" id="LAVO01000006">
    <property type="protein sequence ID" value="KOS11198.1"/>
    <property type="molecule type" value="Genomic_DNA"/>
</dbReference>
<dbReference type="SUPFAM" id="SSF51182">
    <property type="entry name" value="RmlC-like cupins"/>
    <property type="match status" value="1"/>
</dbReference>
<dbReference type="Proteomes" id="UP000037737">
    <property type="component" value="Unassembled WGS sequence"/>
</dbReference>
<feature type="active site" description="Proton acceptor" evidence="3">
    <location>
        <position position="72"/>
    </location>
</feature>
<organism evidence="7 8">
    <name type="scientific">Microbacterium aurantiacum</name>
    <dbReference type="NCBI Taxonomy" id="162393"/>
    <lineage>
        <taxon>Bacteria</taxon>
        <taxon>Bacillati</taxon>
        <taxon>Actinomycetota</taxon>
        <taxon>Actinomycetes</taxon>
        <taxon>Micrococcales</taxon>
        <taxon>Microbacteriaceae</taxon>
        <taxon>Microbacterium</taxon>
    </lineage>
</organism>
<keyword evidence="5" id="KW-0521">NADP</keyword>
<dbReference type="PATRIC" id="fig|84292.3.peg.1578"/>
<evidence type="ECO:0000256" key="2">
    <source>
        <dbReference type="ARBA" id="ARBA00010944"/>
    </source>
</evidence>
<dbReference type="PANTHER" id="PTHR10491:SF4">
    <property type="entry name" value="METHIONINE ADENOSYLTRANSFERASE 2 SUBUNIT BETA"/>
    <property type="match status" value="1"/>
</dbReference>
<gene>
    <name evidence="7" type="ORF">XI38_07750</name>
</gene>
<dbReference type="CDD" id="cd00438">
    <property type="entry name" value="cupin_RmlC"/>
    <property type="match status" value="1"/>
</dbReference>
<dbReference type="Pfam" id="PF00908">
    <property type="entry name" value="dTDP_sugar_isom"/>
    <property type="match status" value="1"/>
</dbReference>
<dbReference type="Gene3D" id="2.60.120.10">
    <property type="entry name" value="Jelly Rolls"/>
    <property type="match status" value="1"/>
</dbReference>
<proteinExistence type="inferred from homology"/>
<dbReference type="PANTHER" id="PTHR10491">
    <property type="entry name" value="DTDP-4-DEHYDRORHAMNOSE REDUCTASE"/>
    <property type="match status" value="1"/>
</dbReference>
<dbReference type="SUPFAM" id="SSF51735">
    <property type="entry name" value="NAD(P)-binding Rossmann-fold domains"/>
    <property type="match status" value="1"/>
</dbReference>
<comment type="caution">
    <text evidence="7">The sequence shown here is derived from an EMBL/GenBank/DDBJ whole genome shotgun (WGS) entry which is preliminary data.</text>
</comment>
<dbReference type="InterPro" id="IPR036291">
    <property type="entry name" value="NAD(P)-bd_dom_sf"/>
</dbReference>
<feature type="domain" description="RmlD-like substrate binding" evidence="6">
    <location>
        <begin position="190"/>
        <end position="463"/>
    </location>
</feature>
<evidence type="ECO:0000313" key="8">
    <source>
        <dbReference type="Proteomes" id="UP000037737"/>
    </source>
</evidence>
<comment type="function">
    <text evidence="5">Catalyzes the reduction of dTDP-6-deoxy-L-lyxo-4-hexulose to yield dTDP-L-rhamnose.</text>
</comment>
<evidence type="ECO:0000313" key="7">
    <source>
        <dbReference type="EMBL" id="KOS11198.1"/>
    </source>
</evidence>
<dbReference type="InterPro" id="IPR014710">
    <property type="entry name" value="RmlC-like_jellyroll"/>
</dbReference>
<dbReference type="GO" id="GO:0019305">
    <property type="term" value="P:dTDP-rhamnose biosynthetic process"/>
    <property type="evidence" value="ECO:0007669"/>
    <property type="project" value="UniProtKB-UniPathway"/>
</dbReference>
<evidence type="ECO:0000256" key="4">
    <source>
        <dbReference type="PIRSR" id="PIRSR600888-3"/>
    </source>
</evidence>
<dbReference type="UniPathway" id="UPA00124"/>
<dbReference type="InterPro" id="IPR000888">
    <property type="entry name" value="RmlC-like"/>
</dbReference>
<dbReference type="Pfam" id="PF04321">
    <property type="entry name" value="RmlD_sub_bind"/>
    <property type="match status" value="1"/>
</dbReference>
<accession>A0A0M8MGT6</accession>
<evidence type="ECO:0000256" key="5">
    <source>
        <dbReference type="RuleBase" id="RU364082"/>
    </source>
</evidence>
<dbReference type="Gene3D" id="3.40.50.720">
    <property type="entry name" value="NAD(P)-binding Rossmann-like Domain"/>
    <property type="match status" value="1"/>
</dbReference>
<dbReference type="OrthoDB" id="9803892at2"/>
<dbReference type="InterPro" id="IPR011051">
    <property type="entry name" value="RmlC_Cupin_sf"/>
</dbReference>
<evidence type="ECO:0000256" key="1">
    <source>
        <dbReference type="ARBA" id="ARBA00010154"/>
    </source>
</evidence>
<evidence type="ECO:0000256" key="3">
    <source>
        <dbReference type="PIRSR" id="PIRSR600888-1"/>
    </source>
</evidence>
<keyword evidence="8" id="KW-1185">Reference proteome</keyword>
<dbReference type="CDD" id="cd05254">
    <property type="entry name" value="dTDP_HR_like_SDR_e"/>
    <property type="match status" value="1"/>
</dbReference>
<dbReference type="EC" id="1.1.1.133" evidence="5"/>
<keyword evidence="5" id="KW-0560">Oxidoreductase</keyword>
<dbReference type="KEGG" id="mcw:A8L33_07410"/>
<sequence length="474" mass="51445">MTEFGKALTVTPTPIPGLVVVDLPVHGDARGWFKENWQREKMTAPGVELPDFGPVQNNISFNDAAGTTRGIHAEPWDKYVSVATGKIFGAWVDLREGPTFGAVFTTELDPSKAIFVPRGVGNSYQTLEPDTAYTYLVNDHWSPTATYTFLNLADETAAIDWPIPLDRVEISEKDKNHPRLSEVVPMAGKKTLITGANGQLGRALRNLFGDSPQVEYTTRDTLDLTSPTLPADRRWRDYDTIINAAAYTAVDTAETPTGRTAAWASNVTATAALARIATDNGITLVHVSSDYVYDGTKSGEYTEEDPVSPLGVYGQTKAAADTIVATVPRHYIIRTSWVIGDGNNFVRTMATLAGRGINPTVVNDQTGRLTFTTDLAQGIHHLLTASAAYGIYNLTGTGQPTTWYDIARHVYQHTGHNPERVTPVTTDDYYANAAGPIAPRPRNSLLNVDKLTASGFLPANAGKSLEAYLTAERS</sequence>
<dbReference type="AlphaFoldDB" id="A0A0M8MGT6"/>
<dbReference type="InterPro" id="IPR005913">
    <property type="entry name" value="dTDP_dehydrorham_reduct"/>
</dbReference>
<feature type="site" description="Participates in a stacking interaction with the thymidine ring of dTDP-4-oxo-6-deoxyglucose" evidence="4">
    <location>
        <position position="141"/>
    </location>
</feature>